<dbReference type="RefSeq" id="WP_177319532.1">
    <property type="nucleotide sequence ID" value="NZ_BOMT01000012.1"/>
</dbReference>
<gene>
    <name evidence="2" type="ORF">SAMN05421541_101340</name>
</gene>
<dbReference type="EMBL" id="FONV01000001">
    <property type="protein sequence ID" value="SFE36006.1"/>
    <property type="molecule type" value="Genomic_DNA"/>
</dbReference>
<feature type="compositionally biased region" description="Polar residues" evidence="1">
    <location>
        <begin position="125"/>
        <end position="139"/>
    </location>
</feature>
<reference evidence="2 3" key="1">
    <citation type="submission" date="2016-10" db="EMBL/GenBank/DDBJ databases">
        <authorList>
            <person name="de Groot N.N."/>
        </authorList>
    </citation>
    <scope>NUCLEOTIDE SEQUENCE [LARGE SCALE GENOMIC DNA]</scope>
    <source>
        <strain evidence="2 3">DSM 43019</strain>
    </source>
</reference>
<dbReference type="AlphaFoldDB" id="A0A1I1ZWJ7"/>
<evidence type="ECO:0000313" key="3">
    <source>
        <dbReference type="Proteomes" id="UP000199645"/>
    </source>
</evidence>
<sequence length="139" mass="15162">MGRYWWSIEILDGPYSSAARWRDTYQETMVSAAVSFGAKEWSWHVFGWGVLFEIAYDSDQMWPEFLTLPAVRAALDAAPDPVNGLLIYRGRGGSAGRVQPRRPRPTAGSGAAPLPRDEPPARVTLASTEPAPTTAGVTV</sequence>
<organism evidence="2 3">
    <name type="scientific">Actinoplanes philippinensis</name>
    <dbReference type="NCBI Taxonomy" id="35752"/>
    <lineage>
        <taxon>Bacteria</taxon>
        <taxon>Bacillati</taxon>
        <taxon>Actinomycetota</taxon>
        <taxon>Actinomycetes</taxon>
        <taxon>Micromonosporales</taxon>
        <taxon>Micromonosporaceae</taxon>
        <taxon>Actinoplanes</taxon>
    </lineage>
</organism>
<evidence type="ECO:0000256" key="1">
    <source>
        <dbReference type="SAM" id="MobiDB-lite"/>
    </source>
</evidence>
<feature type="region of interest" description="Disordered" evidence="1">
    <location>
        <begin position="90"/>
        <end position="139"/>
    </location>
</feature>
<keyword evidence="3" id="KW-1185">Reference proteome</keyword>
<protein>
    <submittedName>
        <fullName evidence="2">Uncharacterized protein</fullName>
    </submittedName>
</protein>
<evidence type="ECO:0000313" key="2">
    <source>
        <dbReference type="EMBL" id="SFE36006.1"/>
    </source>
</evidence>
<proteinExistence type="predicted"/>
<name>A0A1I1ZWJ7_9ACTN</name>
<dbReference type="Proteomes" id="UP000199645">
    <property type="component" value="Unassembled WGS sequence"/>
</dbReference>
<accession>A0A1I1ZWJ7</accession>